<feature type="chain" id="PRO_5010307483" description="Antifreeze glycopeptide polyprotein" evidence="1">
    <location>
        <begin position="23"/>
        <end position="567"/>
    </location>
</feature>
<dbReference type="RefSeq" id="WP_074769562.1">
    <property type="nucleotide sequence ID" value="NZ_FNWO01000012.1"/>
</dbReference>
<organism evidence="2 3">
    <name type="scientific">Magnetospirillum fulvum</name>
    <name type="common">Rhodospirillum fulvum</name>
    <dbReference type="NCBI Taxonomy" id="1082"/>
    <lineage>
        <taxon>Bacteria</taxon>
        <taxon>Pseudomonadati</taxon>
        <taxon>Pseudomonadota</taxon>
        <taxon>Alphaproteobacteria</taxon>
        <taxon>Rhodospirillales</taxon>
        <taxon>Rhodospirillaceae</taxon>
        <taxon>Magnetospirillum</taxon>
    </lineage>
</organism>
<dbReference type="EMBL" id="FNWO01000012">
    <property type="protein sequence ID" value="SEH52113.1"/>
    <property type="molecule type" value="Genomic_DNA"/>
</dbReference>
<dbReference type="Proteomes" id="UP000182983">
    <property type="component" value="Unassembled WGS sequence"/>
</dbReference>
<evidence type="ECO:0008006" key="4">
    <source>
        <dbReference type="Google" id="ProtNLM"/>
    </source>
</evidence>
<keyword evidence="3" id="KW-1185">Reference proteome</keyword>
<protein>
    <recommendedName>
        <fullName evidence="4">Antifreeze glycopeptide polyprotein</fullName>
    </recommendedName>
</protein>
<evidence type="ECO:0000313" key="2">
    <source>
        <dbReference type="EMBL" id="SEH52113.1"/>
    </source>
</evidence>
<keyword evidence="1" id="KW-0732">Signal</keyword>
<reference evidence="3" key="1">
    <citation type="submission" date="2016-10" db="EMBL/GenBank/DDBJ databases">
        <authorList>
            <person name="Varghese N."/>
            <person name="Submissions S."/>
        </authorList>
    </citation>
    <scope>NUCLEOTIDE SEQUENCE [LARGE SCALE GENOMIC DNA]</scope>
    <source>
        <strain evidence="3">DSM 13234</strain>
    </source>
</reference>
<accession>A0A1H6IS62</accession>
<evidence type="ECO:0000313" key="3">
    <source>
        <dbReference type="Proteomes" id="UP000182983"/>
    </source>
</evidence>
<evidence type="ECO:0000256" key="1">
    <source>
        <dbReference type="SAM" id="SignalP"/>
    </source>
</evidence>
<feature type="signal peptide" evidence="1">
    <location>
        <begin position="1"/>
        <end position="22"/>
    </location>
</feature>
<dbReference type="OrthoDB" id="8477642at2"/>
<dbReference type="AlphaFoldDB" id="A0A1H6IS62"/>
<proteinExistence type="predicted"/>
<gene>
    <name evidence="2" type="ORF">SAMN04244559_02770</name>
</gene>
<sequence>MTISRADRLRALILALSLSATAAVAQPSDGGPDAAALSEDTIFTPGPARQAGSGPRFEVRELNAPDLDSVGILDDRHGGLGNTLWGGTNAAIVRRLLPRLPVTDSRATRALSRRLLLTAAAAPDKFGTDPASLLDLRAERLAALGDSAGLAALLKTVPSASVSPALSRIKVESLLLSGDDKGACAEIAARGPDDPRFKVFCALSGGKVLEANMALDLMRDRKDSDATFIIAADAMAGTPPPKLDKLTALTPLHIAAFRAAKIALPPEAIPTLAPGALAAIVANPLNALEVRLLAAERAEALGLVETDILRRLYAELTFNAAEAQLAQSQGDRTPRGRALLLRSIPAEPSPAARAGLIARVLAAATERGAFAATARLYAPLIADLTLTPDLGPSAPPLARALIVAGRTDIAGGWLALARTDPEAAKAAKPVALLARLAAALTDPAPIELPPADGLAPDAASRRAEVLLSLLSGVGEKVPPALWLASLRDPAIAPALVPRPALRAMARAAAEDVRIGETVLLTLVGLGEAGLDRADPEMLNRAVTHLRMIGLEREARALAVEAALANGL</sequence>
<name>A0A1H6IS62_MAGFU</name>